<dbReference type="EMBL" id="RFLV01000001">
    <property type="protein sequence ID" value="TIH10418.1"/>
    <property type="molecule type" value="Genomic_DNA"/>
</dbReference>
<accession>A0A4T2A3P1</accession>
<dbReference type="AlphaFoldDB" id="A0A4T2A3P1"/>
<reference evidence="1 2" key="1">
    <citation type="submission" date="2018-10" db="EMBL/GenBank/DDBJ databases">
        <title>Pseudomonas leptonychotis sp. nov., isolated from Weddell seals in Antarctica.</title>
        <authorList>
            <person name="Novakova D."/>
            <person name="Svec P."/>
            <person name="Kralova S."/>
            <person name="Kristofova L."/>
            <person name="Zeman M."/>
            <person name="Pantucek R."/>
            <person name="Maslanova I."/>
            <person name="Sedlacek I."/>
        </authorList>
    </citation>
    <scope>NUCLEOTIDE SEQUENCE [LARGE SCALE GENOMIC DNA]</scope>
    <source>
        <strain evidence="1 2">CCM 8849</strain>
    </source>
</reference>
<organism evidence="1 2">
    <name type="scientific">Pseudomonas leptonychotis</name>
    <dbReference type="NCBI Taxonomy" id="2448482"/>
    <lineage>
        <taxon>Bacteria</taxon>
        <taxon>Pseudomonadati</taxon>
        <taxon>Pseudomonadota</taxon>
        <taxon>Gammaproteobacteria</taxon>
        <taxon>Pseudomonadales</taxon>
        <taxon>Pseudomonadaceae</taxon>
        <taxon>Pseudomonas</taxon>
    </lineage>
</organism>
<protein>
    <submittedName>
        <fullName evidence="1">Uncharacterized protein</fullName>
    </submittedName>
</protein>
<dbReference type="RefSeq" id="WP_136663702.1">
    <property type="nucleotide sequence ID" value="NZ_CP173421.1"/>
</dbReference>
<dbReference type="PROSITE" id="PS51257">
    <property type="entry name" value="PROKAR_LIPOPROTEIN"/>
    <property type="match status" value="1"/>
</dbReference>
<comment type="caution">
    <text evidence="1">The sequence shown here is derived from an EMBL/GenBank/DDBJ whole genome shotgun (WGS) entry which is preliminary data.</text>
</comment>
<dbReference type="OrthoDB" id="5568078at2"/>
<keyword evidence="2" id="KW-1185">Reference proteome</keyword>
<evidence type="ECO:0000313" key="1">
    <source>
        <dbReference type="EMBL" id="TIH10418.1"/>
    </source>
</evidence>
<gene>
    <name evidence="1" type="ORF">D8779_06990</name>
</gene>
<dbReference type="Proteomes" id="UP000307541">
    <property type="component" value="Unassembled WGS sequence"/>
</dbReference>
<proteinExistence type="predicted"/>
<evidence type="ECO:0000313" key="2">
    <source>
        <dbReference type="Proteomes" id="UP000307541"/>
    </source>
</evidence>
<sequence length="131" mass="14664">MSILRLSALLFITLASVGCSTGAWFKLPENSTLVINERPAKNNQGLVRSRPFSWGASAGIPYRIEDSQANTIRSGKLKSRFRVASIFWPPVGIAYWPMGFGQRCFDLTGEVPQTCTYQDLLELRTAHRLSR</sequence>
<name>A0A4T2A3P1_9PSED</name>